<accession>A0A940WQU3</accession>
<comment type="caution">
    <text evidence="3">The sequence shown here is derived from an EMBL/GenBank/DDBJ whole genome shotgun (WGS) entry which is preliminary data.</text>
</comment>
<feature type="region of interest" description="Disordered" evidence="1">
    <location>
        <begin position="144"/>
        <end position="188"/>
    </location>
</feature>
<evidence type="ECO:0000313" key="3">
    <source>
        <dbReference type="EMBL" id="MBP2707887.1"/>
    </source>
</evidence>
<dbReference type="Pfam" id="PF01814">
    <property type="entry name" value="Hemerythrin"/>
    <property type="match status" value="1"/>
</dbReference>
<proteinExistence type="predicted"/>
<dbReference type="EMBL" id="JAFCNB010000024">
    <property type="protein sequence ID" value="MBP2707887.1"/>
    <property type="molecule type" value="Genomic_DNA"/>
</dbReference>
<sequence length="188" mass="20727">MADVFEVLSHDHREVERMLAELESGTAPAGLDGPELRGKMVEQLIIEESKHEAVEEEYFWPAVRELVPDGDRLADHAVEEEQAAKQVLDDLLGLEAGEAKFEELLSGFIADAREHIAYEEKTVWPQLRSVIGTDRAAELGKKLVEGKKTAPTRPHPHTPPKPGVLKTAGRAVAAADRLRDRATGRDQG</sequence>
<feature type="domain" description="Hemerythrin-like" evidence="2">
    <location>
        <begin position="5"/>
        <end position="126"/>
    </location>
</feature>
<dbReference type="Gene3D" id="1.20.120.520">
    <property type="entry name" value="nmb1532 protein domain like"/>
    <property type="match status" value="1"/>
</dbReference>
<reference evidence="3" key="1">
    <citation type="submission" date="2021-02" db="EMBL/GenBank/DDBJ databases">
        <title>Draft genome sequence of Microbispora sp. RL4-1S isolated from rice leaves in Thailand.</title>
        <authorList>
            <person name="Muangham S."/>
            <person name="Duangmal K."/>
        </authorList>
    </citation>
    <scope>NUCLEOTIDE SEQUENCE</scope>
    <source>
        <strain evidence="3">RL4-1S</strain>
    </source>
</reference>
<evidence type="ECO:0000313" key="4">
    <source>
        <dbReference type="Proteomes" id="UP000674234"/>
    </source>
</evidence>
<evidence type="ECO:0000259" key="2">
    <source>
        <dbReference type="Pfam" id="PF01814"/>
    </source>
</evidence>
<protein>
    <submittedName>
        <fullName evidence="3">Hemerythrin domain-containing protein</fullName>
    </submittedName>
</protein>
<feature type="compositionally biased region" description="Basic and acidic residues" evidence="1">
    <location>
        <begin position="176"/>
        <end position="188"/>
    </location>
</feature>
<dbReference type="RefSeq" id="WP_210159148.1">
    <property type="nucleotide sequence ID" value="NZ_JAFCNB010000024.1"/>
</dbReference>
<gene>
    <name evidence="3" type="ORF">JOL79_29315</name>
</gene>
<dbReference type="Proteomes" id="UP000674234">
    <property type="component" value="Unassembled WGS sequence"/>
</dbReference>
<keyword evidence="4" id="KW-1185">Reference proteome</keyword>
<dbReference type="PANTHER" id="PTHR35585:SF1">
    <property type="entry name" value="HHE DOMAIN PROTEIN (AFU_ORTHOLOGUE AFUA_4G00730)"/>
    <property type="match status" value="1"/>
</dbReference>
<dbReference type="AlphaFoldDB" id="A0A940WQU3"/>
<evidence type="ECO:0000256" key="1">
    <source>
        <dbReference type="SAM" id="MobiDB-lite"/>
    </source>
</evidence>
<organism evidence="3 4">
    <name type="scientific">Microbispora oryzae</name>
    <dbReference type="NCBI Taxonomy" id="2806554"/>
    <lineage>
        <taxon>Bacteria</taxon>
        <taxon>Bacillati</taxon>
        <taxon>Actinomycetota</taxon>
        <taxon>Actinomycetes</taxon>
        <taxon>Streptosporangiales</taxon>
        <taxon>Streptosporangiaceae</taxon>
        <taxon>Microbispora</taxon>
    </lineage>
</organism>
<name>A0A940WQU3_9ACTN</name>
<dbReference type="PANTHER" id="PTHR35585">
    <property type="entry name" value="HHE DOMAIN PROTEIN (AFU_ORTHOLOGUE AFUA_4G00730)"/>
    <property type="match status" value="1"/>
</dbReference>
<dbReference type="InterPro" id="IPR012312">
    <property type="entry name" value="Hemerythrin-like"/>
</dbReference>